<name>A0A834H9Q3_RHOSS</name>
<evidence type="ECO:0000256" key="1">
    <source>
        <dbReference type="ARBA" id="ARBA00012023"/>
    </source>
</evidence>
<keyword evidence="5 6" id="KW-0067">ATP-binding</keyword>
<keyword evidence="2 6" id="KW-0808">Transferase</keyword>
<comment type="catalytic activity">
    <reaction evidence="6">
        <text>1D-myo-inositol 1,3,4,5,6-pentakisphosphate + ATP = 1D-myo-inositol hexakisphosphate + ADP + H(+)</text>
        <dbReference type="Rhea" id="RHEA:20313"/>
        <dbReference type="ChEBI" id="CHEBI:15378"/>
        <dbReference type="ChEBI" id="CHEBI:30616"/>
        <dbReference type="ChEBI" id="CHEBI:57733"/>
        <dbReference type="ChEBI" id="CHEBI:58130"/>
        <dbReference type="ChEBI" id="CHEBI:456216"/>
        <dbReference type="EC" id="2.7.1.158"/>
    </reaction>
</comment>
<keyword evidence="10" id="KW-1185">Reference proteome</keyword>
<keyword evidence="4 6" id="KW-0418">Kinase</keyword>
<dbReference type="PANTHER" id="PTHR14456:SF2">
    <property type="entry name" value="INOSITOL-PENTAKISPHOSPHATE 2-KINASE"/>
    <property type="match status" value="1"/>
</dbReference>
<dbReference type="GO" id="GO:0005634">
    <property type="term" value="C:nucleus"/>
    <property type="evidence" value="ECO:0007669"/>
    <property type="project" value="TreeGrafter"/>
</dbReference>
<keyword evidence="8" id="KW-1133">Transmembrane helix</keyword>
<dbReference type="Pfam" id="PF06090">
    <property type="entry name" value="Ins_P5_2-kin"/>
    <property type="match status" value="1"/>
</dbReference>
<sequence length="426" mass="48134">MDDRRRPPRHPPPIPLPSLPNPPPPKSLTTAAGVAIRALIKPLDPTQHLVKPLISIFPVCESNDSSPSESGLITKIEPAQCRRCFGFEFVSPKLGSPMLNSFIQCGHAAASKRYDWCLHGKICMHLTSVYYYSNVFGLKDQVCIFVEIKPKCRFLPFPRYISVGNVVKKRIAHFRMHQSLKLHEREVSEISEYDLLDMFTGSKDRVHKAIKALFVTPQNNFCVFLNGSVIYGGLGGGGDSISHMIGKEDVLKSMIRTDDGLRTMNFLHLGSVRFAFYFSFSFVFQSLPYFFLQTKSLLLKLLVRCVEIWVKTKCRTDSCICIHCLWMKASKLNYLIAAPAKDLSMMICFQPRKEKDTESSYSSVFLKSTNQIFDYKVVSCNAHITNGEHQVDNSVSIEAYRTAYSDQSNTAEDVYHARDPGGNIFV</sequence>
<comment type="caution">
    <text evidence="9">The sequence shown here is derived from an EMBL/GenBank/DDBJ whole genome shotgun (WGS) entry which is preliminary data.</text>
</comment>
<keyword evidence="3 6" id="KW-0547">Nucleotide-binding</keyword>
<evidence type="ECO:0000256" key="5">
    <source>
        <dbReference type="ARBA" id="ARBA00022840"/>
    </source>
</evidence>
<reference evidence="9" key="1">
    <citation type="submission" date="2019-11" db="EMBL/GenBank/DDBJ databases">
        <authorList>
            <person name="Liu Y."/>
            <person name="Hou J."/>
            <person name="Li T.-Q."/>
            <person name="Guan C.-H."/>
            <person name="Wu X."/>
            <person name="Wu H.-Z."/>
            <person name="Ling F."/>
            <person name="Zhang R."/>
            <person name="Shi X.-G."/>
            <person name="Ren J.-P."/>
            <person name="Chen E.-F."/>
            <person name="Sun J.-M."/>
        </authorList>
    </citation>
    <scope>NUCLEOTIDE SEQUENCE</scope>
    <source>
        <strain evidence="9">Adult_tree_wgs_1</strain>
        <tissue evidence="9">Leaves</tissue>
    </source>
</reference>
<dbReference type="OrthoDB" id="272370at2759"/>
<feature type="region of interest" description="Disordered" evidence="7">
    <location>
        <begin position="1"/>
        <end position="27"/>
    </location>
</feature>
<evidence type="ECO:0000256" key="3">
    <source>
        <dbReference type="ARBA" id="ARBA00022741"/>
    </source>
</evidence>
<evidence type="ECO:0000313" key="10">
    <source>
        <dbReference type="Proteomes" id="UP000626092"/>
    </source>
</evidence>
<comment type="function">
    <text evidence="6">Phosphorylates Ins(1,3,4,5,6)P5 at position 2 to form Ins(1,2,3,4,5,6)P6 (InsP6 or phytate).</text>
</comment>
<keyword evidence="8" id="KW-0472">Membrane</keyword>
<dbReference type="EMBL" id="WJXA01000005">
    <property type="protein sequence ID" value="KAF7144158.1"/>
    <property type="molecule type" value="Genomic_DNA"/>
</dbReference>
<keyword evidence="8" id="KW-0812">Transmembrane</keyword>
<evidence type="ECO:0000256" key="2">
    <source>
        <dbReference type="ARBA" id="ARBA00022679"/>
    </source>
</evidence>
<gene>
    <name evidence="9" type="ORF">RHSIM_Rhsim05G0103100</name>
</gene>
<evidence type="ECO:0000256" key="6">
    <source>
        <dbReference type="RuleBase" id="RU364126"/>
    </source>
</evidence>
<evidence type="ECO:0000256" key="8">
    <source>
        <dbReference type="SAM" id="Phobius"/>
    </source>
</evidence>
<comment type="domain">
    <text evidence="6">The EXKPK motif is conserved in inositol-pentakisphosphate 2-kinases of both family 1 and 2.</text>
</comment>
<accession>A0A834H9Q3</accession>
<dbReference type="EC" id="2.7.1.158" evidence="1 6"/>
<evidence type="ECO:0000313" key="9">
    <source>
        <dbReference type="EMBL" id="KAF7144158.1"/>
    </source>
</evidence>
<dbReference type="InterPro" id="IPR009286">
    <property type="entry name" value="Ins_P5_2-kin"/>
</dbReference>
<dbReference type="AlphaFoldDB" id="A0A834H9Q3"/>
<feature type="compositionally biased region" description="Pro residues" evidence="7">
    <location>
        <begin position="10"/>
        <end position="26"/>
    </location>
</feature>
<dbReference type="GO" id="GO:0032958">
    <property type="term" value="P:inositol phosphate biosynthetic process"/>
    <property type="evidence" value="ECO:0007669"/>
    <property type="project" value="TreeGrafter"/>
</dbReference>
<dbReference type="Proteomes" id="UP000626092">
    <property type="component" value="Unassembled WGS sequence"/>
</dbReference>
<feature type="transmembrane region" description="Helical" evidence="8">
    <location>
        <begin position="274"/>
        <end position="292"/>
    </location>
</feature>
<dbReference type="PANTHER" id="PTHR14456">
    <property type="entry name" value="INOSITOL POLYPHOSPHATE KINASE 1"/>
    <property type="match status" value="1"/>
</dbReference>
<evidence type="ECO:0000256" key="4">
    <source>
        <dbReference type="ARBA" id="ARBA00022777"/>
    </source>
</evidence>
<evidence type="ECO:0000256" key="7">
    <source>
        <dbReference type="SAM" id="MobiDB-lite"/>
    </source>
</evidence>
<dbReference type="GO" id="GO:0005524">
    <property type="term" value="F:ATP binding"/>
    <property type="evidence" value="ECO:0007669"/>
    <property type="project" value="UniProtKB-KW"/>
</dbReference>
<dbReference type="GO" id="GO:0035299">
    <property type="term" value="F:inositol-1,3,4,5,6-pentakisphosphate 2-kinase activity"/>
    <property type="evidence" value="ECO:0007669"/>
    <property type="project" value="UniProtKB-EC"/>
</dbReference>
<organism evidence="9 10">
    <name type="scientific">Rhododendron simsii</name>
    <name type="common">Sims's rhododendron</name>
    <dbReference type="NCBI Taxonomy" id="118357"/>
    <lineage>
        <taxon>Eukaryota</taxon>
        <taxon>Viridiplantae</taxon>
        <taxon>Streptophyta</taxon>
        <taxon>Embryophyta</taxon>
        <taxon>Tracheophyta</taxon>
        <taxon>Spermatophyta</taxon>
        <taxon>Magnoliopsida</taxon>
        <taxon>eudicotyledons</taxon>
        <taxon>Gunneridae</taxon>
        <taxon>Pentapetalae</taxon>
        <taxon>asterids</taxon>
        <taxon>Ericales</taxon>
        <taxon>Ericaceae</taxon>
        <taxon>Ericoideae</taxon>
        <taxon>Rhodoreae</taxon>
        <taxon>Rhododendron</taxon>
    </lineage>
</organism>
<proteinExistence type="predicted"/>
<protein>
    <recommendedName>
        <fullName evidence="1 6">Inositol-pentakisphosphate 2-kinase</fullName>
        <ecNumber evidence="1 6">2.7.1.158</ecNumber>
    </recommendedName>
</protein>